<reference evidence="2 3" key="1">
    <citation type="journal article" date="2013" name="Genome Announc.">
        <title>Genome Sequence of Rhizobium lupini HPC(L) Isolated from Saline Desert Soil, Kutch (Gujarat).</title>
        <authorList>
            <person name="Agarwal L."/>
            <person name="Purohit H.J."/>
        </authorList>
    </citation>
    <scope>NUCLEOTIDE SEQUENCE [LARGE SCALE GENOMIC DNA]</scope>
    <source>
        <strain evidence="3">HPC(L)</strain>
    </source>
</reference>
<evidence type="ECO:0000256" key="1">
    <source>
        <dbReference type="SAM" id="MobiDB-lite"/>
    </source>
</evidence>
<name>A0ABP2RVB3_RHILU</name>
<comment type="caution">
    <text evidence="2">The sequence shown here is derived from an EMBL/GenBank/DDBJ whole genome shotgun (WGS) entry which is preliminary data.</text>
</comment>
<accession>A0ABP2RVB3</accession>
<proteinExistence type="predicted"/>
<dbReference type="Proteomes" id="UP000017668">
    <property type="component" value="Unassembled WGS sequence"/>
</dbReference>
<sequence>MKTQCICTCLPERFFFFRRNIGERRDLFLYGKRMQAPASRSGTESPDGPTSPDQDKIRSPTSVWRSSLVAMARQSRAVKGEPRLSQALA</sequence>
<protein>
    <submittedName>
        <fullName evidence="2">Uncharacterized protein</fullName>
    </submittedName>
</protein>
<evidence type="ECO:0000313" key="3">
    <source>
        <dbReference type="Proteomes" id="UP000017668"/>
    </source>
</evidence>
<organism evidence="2 3">
    <name type="scientific">Bradyrhizobium lupini HPC(L)</name>
    <dbReference type="NCBI Taxonomy" id="1229491"/>
    <lineage>
        <taxon>Bacteria</taxon>
        <taxon>Pseudomonadati</taxon>
        <taxon>Pseudomonadota</taxon>
        <taxon>Alphaproteobacteria</taxon>
        <taxon>Hyphomicrobiales</taxon>
        <taxon>Nitrobacteraceae</taxon>
        <taxon>Bradyrhizobium</taxon>
    </lineage>
</organism>
<feature type="region of interest" description="Disordered" evidence="1">
    <location>
        <begin position="33"/>
        <end position="61"/>
    </location>
</feature>
<gene>
    <name evidence="2" type="ORF">C241_07693</name>
</gene>
<evidence type="ECO:0000313" key="2">
    <source>
        <dbReference type="EMBL" id="EKJ96334.1"/>
    </source>
</evidence>
<keyword evidence="3" id="KW-1185">Reference proteome</keyword>
<dbReference type="EMBL" id="AMQQ01000012">
    <property type="protein sequence ID" value="EKJ96334.1"/>
    <property type="molecule type" value="Genomic_DNA"/>
</dbReference>